<dbReference type="SUPFAM" id="SSF51161">
    <property type="entry name" value="Trimeric LpxA-like enzymes"/>
    <property type="match status" value="1"/>
</dbReference>
<dbReference type="EMBL" id="JBHUOX010000019">
    <property type="protein sequence ID" value="MFD3002775.1"/>
    <property type="molecule type" value="Genomic_DNA"/>
</dbReference>
<comment type="similarity">
    <text evidence="1">Belongs to the transferase hexapeptide repeat family.</text>
</comment>
<dbReference type="InterPro" id="IPR051159">
    <property type="entry name" value="Hexapeptide_acetyltransf"/>
</dbReference>
<comment type="caution">
    <text evidence="3">The sequence shown here is derived from an EMBL/GenBank/DDBJ whole genome shotgun (WGS) entry which is preliminary data.</text>
</comment>
<proteinExistence type="inferred from homology"/>
<reference evidence="4" key="1">
    <citation type="journal article" date="2019" name="Int. J. Syst. Evol. Microbiol.">
        <title>The Global Catalogue of Microorganisms (GCM) 10K type strain sequencing project: providing services to taxonomists for standard genome sequencing and annotation.</title>
        <authorList>
            <consortium name="The Broad Institute Genomics Platform"/>
            <consortium name="The Broad Institute Genome Sequencing Center for Infectious Disease"/>
            <person name="Wu L."/>
            <person name="Ma J."/>
        </authorList>
    </citation>
    <scope>NUCLEOTIDE SEQUENCE [LARGE SCALE GENOMIC DNA]</scope>
    <source>
        <strain evidence="4">KCTC 23984</strain>
    </source>
</reference>
<dbReference type="Gene3D" id="2.160.10.10">
    <property type="entry name" value="Hexapeptide repeat proteins"/>
    <property type="match status" value="1"/>
</dbReference>
<protein>
    <submittedName>
        <fullName evidence="3">WcaF family extracellular polysaccharide biosynthesis acetyltransferase</fullName>
    </submittedName>
</protein>
<keyword evidence="2" id="KW-0808">Transferase</keyword>
<sequence>MYNQNTHTGASFSLRNRVGRVIWGLVYVLLFRFSPKPLHEWRAFLLRLFGAKVGHGVHVYPKVNIWAPWNLVLKDECGVANGAILYSMGAITIGMQAVVSQGAHLCAGTHDYTKSGFPLVTMPITIGDNAWIAAETFIHPGITIGEGCVIGARAVVTQDMPAWMVCAGHPCKPIKERILSGSGRSSAVPLDESSTVC</sequence>
<evidence type="ECO:0000256" key="1">
    <source>
        <dbReference type="ARBA" id="ARBA00007274"/>
    </source>
</evidence>
<evidence type="ECO:0000313" key="4">
    <source>
        <dbReference type="Proteomes" id="UP001597641"/>
    </source>
</evidence>
<organism evidence="3 4">
    <name type="scientific">Pontibacter toksunensis</name>
    <dbReference type="NCBI Taxonomy" id="1332631"/>
    <lineage>
        <taxon>Bacteria</taxon>
        <taxon>Pseudomonadati</taxon>
        <taxon>Bacteroidota</taxon>
        <taxon>Cytophagia</taxon>
        <taxon>Cytophagales</taxon>
        <taxon>Hymenobacteraceae</taxon>
        <taxon>Pontibacter</taxon>
    </lineage>
</organism>
<dbReference type="CDD" id="cd05825">
    <property type="entry name" value="LbH_wcaF_like"/>
    <property type="match status" value="1"/>
</dbReference>
<dbReference type="RefSeq" id="WP_377488820.1">
    <property type="nucleotide sequence ID" value="NZ_JBHUOX010000019.1"/>
</dbReference>
<dbReference type="NCBIfam" id="NF007797">
    <property type="entry name" value="PRK10502.1"/>
    <property type="match status" value="1"/>
</dbReference>
<dbReference type="PANTHER" id="PTHR23416">
    <property type="entry name" value="SIALIC ACID SYNTHASE-RELATED"/>
    <property type="match status" value="1"/>
</dbReference>
<accession>A0ABW6BY93</accession>
<dbReference type="Proteomes" id="UP001597641">
    <property type="component" value="Unassembled WGS sequence"/>
</dbReference>
<dbReference type="InterPro" id="IPR001451">
    <property type="entry name" value="Hexapep"/>
</dbReference>
<name>A0ABW6BY93_9BACT</name>
<dbReference type="PANTHER" id="PTHR23416:SF23">
    <property type="entry name" value="ACETYLTRANSFERASE C18B11.09C-RELATED"/>
    <property type="match status" value="1"/>
</dbReference>
<evidence type="ECO:0000313" key="3">
    <source>
        <dbReference type="EMBL" id="MFD3002775.1"/>
    </source>
</evidence>
<gene>
    <name evidence="3" type="ORF">ACFS7Z_20560</name>
</gene>
<keyword evidence="4" id="KW-1185">Reference proteome</keyword>
<dbReference type="InterPro" id="IPR011004">
    <property type="entry name" value="Trimer_LpxA-like_sf"/>
</dbReference>
<dbReference type="Pfam" id="PF00132">
    <property type="entry name" value="Hexapep"/>
    <property type="match status" value="1"/>
</dbReference>
<evidence type="ECO:0000256" key="2">
    <source>
        <dbReference type="ARBA" id="ARBA00022679"/>
    </source>
</evidence>